<keyword evidence="2" id="KW-1185">Reference proteome</keyword>
<reference evidence="1 2" key="1">
    <citation type="submission" date="2018-06" db="EMBL/GenBank/DDBJ databases">
        <title>Genomic Encyclopedia of Type Strains, Phase III (KMG-III): the genomes of soil and plant-associated and newly described type strains.</title>
        <authorList>
            <person name="Whitman W."/>
        </authorList>
    </citation>
    <scope>NUCLEOTIDE SEQUENCE [LARGE SCALE GENOMIC DNA]</scope>
    <source>
        <strain evidence="1 2">CECT 7646</strain>
    </source>
</reference>
<proteinExistence type="predicted"/>
<sequence length="113" mass="12690">MKLHEENEPLFITEEMAAEMAAAGYEFKPPCHARTKSVRDLYGWQPGEILEEAIARHQRKQCSAANTTLLASLPHLVVLLVLSAMRRLARTASLGCVSRSKLNMVFFMGRFQA</sequence>
<evidence type="ECO:0000313" key="2">
    <source>
        <dbReference type="Proteomes" id="UP000247540"/>
    </source>
</evidence>
<gene>
    <name evidence="1" type="ORF">DFQ15_1281</name>
</gene>
<dbReference type="Proteomes" id="UP000247540">
    <property type="component" value="Unassembled WGS sequence"/>
</dbReference>
<dbReference type="AlphaFoldDB" id="A0A318SH56"/>
<accession>A0A318SH56</accession>
<evidence type="ECO:0000313" key="1">
    <source>
        <dbReference type="EMBL" id="PYE74210.1"/>
    </source>
</evidence>
<protein>
    <submittedName>
        <fullName evidence="1">Uncharacterized protein</fullName>
    </submittedName>
</protein>
<dbReference type="EMBL" id="QJTC01000028">
    <property type="protein sequence ID" value="PYE74210.1"/>
    <property type="molecule type" value="Genomic_DNA"/>
</dbReference>
<organism evidence="1 2">
    <name type="scientific">Xylophilus ampelinus</name>
    <dbReference type="NCBI Taxonomy" id="54067"/>
    <lineage>
        <taxon>Bacteria</taxon>
        <taxon>Pseudomonadati</taxon>
        <taxon>Pseudomonadota</taxon>
        <taxon>Betaproteobacteria</taxon>
        <taxon>Burkholderiales</taxon>
        <taxon>Xylophilus</taxon>
    </lineage>
</organism>
<comment type="caution">
    <text evidence="1">The sequence shown here is derived from an EMBL/GenBank/DDBJ whole genome shotgun (WGS) entry which is preliminary data.</text>
</comment>
<name>A0A318SH56_9BURK</name>
<dbReference type="RefSeq" id="WP_233504541.1">
    <property type="nucleotide sequence ID" value="NZ_JAMOFZ010000027.1"/>
</dbReference>